<keyword evidence="5" id="KW-0966">Cell projection</keyword>
<evidence type="ECO:0000313" key="7">
    <source>
        <dbReference type="Proteomes" id="UP000419144"/>
    </source>
</evidence>
<keyword evidence="2" id="KW-0963">Cytoplasm</keyword>
<keyword evidence="3" id="KW-0970">Cilium biogenesis/degradation</keyword>
<dbReference type="GO" id="GO:0060271">
    <property type="term" value="P:cilium assembly"/>
    <property type="evidence" value="ECO:0007669"/>
    <property type="project" value="TreeGrafter"/>
</dbReference>
<dbReference type="InterPro" id="IPR010796">
    <property type="entry name" value="C2_B9-type_dom"/>
</dbReference>
<dbReference type="PANTHER" id="PTHR12968:SF5">
    <property type="entry name" value="MECKEL SYNDROME TYPE 1 PROTEIN"/>
    <property type="match status" value="1"/>
</dbReference>
<evidence type="ECO:0000313" key="6">
    <source>
        <dbReference type="EMBL" id="GET88821.1"/>
    </source>
</evidence>
<evidence type="ECO:0000256" key="2">
    <source>
        <dbReference type="ARBA" id="ARBA00022490"/>
    </source>
</evidence>
<keyword evidence="4" id="KW-0206">Cytoskeleton</keyword>
<sequence length="673" mass="71663">MNFSTFARSQRYRSRLPLKQLAFTVVVYRAIVVEEEKTELLVEATVAWDGKKLSPAETLGIYKDVTHLSRREGVETAPYRYKLGDQGSTAALGLDSALPASSATVPTPAPVPFVPLLPNMPPLPALSDVITQINRLKCFFFTRPSLEDFINQAEEDVPVDPSPGPSLLAPIVLRQHRRDHQPNRCMFLMWASGEILVRGRPYNSVSTGRVGGARGVADGDSADVCSHAADSLMAHSTTGAAPSPPSVTATDAGVDLSIDIDDVTWSGTERVLCTLTAEKDEYFFTAKPSLNELHTLFVDAAYIYTFRVTVSRAGAPAGQPEPVSGVGSRRGVPADGCLVPSSIAPLEVLLANVRDLAESVAEQYESLEVGKLSVAHRLLRQVAMMAPLERAGADGGAATAAAASASSSEVARRRRRQGTFDRGMPFSATFDRTGTRSIVGTLTLPSRSQGAASSGAVLLSPAGGQHRVSILPRSSCQYHIFGTVDRCVGIAEWTLFVRCQLIEDETVTPSIYDPLPTSSSSSSAVCEFSSQLAHASTFVEGEFLLDVDHVFNLPFDYSFTGATLPSSPLRLIVTAFTEGAAADGLQAPVAYACVSLPIASPGRHTVTAPMWAPHKTGAEFLRSTLVGGAPGLVDARQAGPAPTHRTGLHMKGGLYVDSVGTLHMTVNVIQHHC</sequence>
<dbReference type="Proteomes" id="UP000419144">
    <property type="component" value="Unassembled WGS sequence"/>
</dbReference>
<evidence type="ECO:0000256" key="4">
    <source>
        <dbReference type="ARBA" id="ARBA00023212"/>
    </source>
</evidence>
<dbReference type="EMBL" id="BLBS01000030">
    <property type="protein sequence ID" value="GET88821.1"/>
    <property type="molecule type" value="Genomic_DNA"/>
</dbReference>
<gene>
    <name evidence="6" type="ORF">LtaPh_2317700</name>
</gene>
<dbReference type="GO" id="GO:0036038">
    <property type="term" value="C:MKS complex"/>
    <property type="evidence" value="ECO:0007669"/>
    <property type="project" value="TreeGrafter"/>
</dbReference>
<comment type="subcellular location">
    <subcellularLocation>
        <location evidence="1">Cytoplasm</location>
        <location evidence="1">Cytoskeleton</location>
        <location evidence="1">Cilium basal body</location>
    </subcellularLocation>
</comment>
<evidence type="ECO:0000256" key="1">
    <source>
        <dbReference type="ARBA" id="ARBA00004120"/>
    </source>
</evidence>
<dbReference type="PANTHER" id="PTHR12968">
    <property type="entry name" value="B9 DOMAIN-CONTAINING"/>
    <property type="match status" value="1"/>
</dbReference>
<organism evidence="6 7">
    <name type="scientific">Leishmania tarentolae</name>
    <name type="common">Sauroleishmania tarentolae</name>
    <dbReference type="NCBI Taxonomy" id="5689"/>
    <lineage>
        <taxon>Eukaryota</taxon>
        <taxon>Discoba</taxon>
        <taxon>Euglenozoa</taxon>
        <taxon>Kinetoplastea</taxon>
        <taxon>Metakinetoplastina</taxon>
        <taxon>Trypanosomatida</taxon>
        <taxon>Trypanosomatidae</taxon>
        <taxon>Leishmaniinae</taxon>
        <taxon>Leishmania</taxon>
        <taxon>lizard Leishmania</taxon>
    </lineage>
</organism>
<keyword evidence="7" id="KW-1185">Reference proteome</keyword>
<dbReference type="VEuPathDB" id="TriTrypDB:LtaPh_2317700"/>
<reference evidence="6" key="1">
    <citation type="submission" date="2019-11" db="EMBL/GenBank/DDBJ databases">
        <title>Leishmania tarentolae CDS.</title>
        <authorList>
            <person name="Goto Y."/>
            <person name="Yamagishi J."/>
        </authorList>
    </citation>
    <scope>NUCLEOTIDE SEQUENCE [LARGE SCALE GENOMIC DNA]</scope>
    <source>
        <strain evidence="6">Parrot Tar II</strain>
    </source>
</reference>
<comment type="caution">
    <text evidence="6">The sequence shown here is derived from an EMBL/GenBank/DDBJ whole genome shotgun (WGS) entry which is preliminary data.</text>
</comment>
<accession>A0A640KHZ3</accession>
<dbReference type="AlphaFoldDB" id="A0A640KHZ3"/>
<evidence type="ECO:0000256" key="3">
    <source>
        <dbReference type="ARBA" id="ARBA00022794"/>
    </source>
</evidence>
<protein>
    <submittedName>
        <fullName evidence="6">Uncharacterized protein</fullName>
    </submittedName>
</protein>
<proteinExistence type="predicted"/>
<evidence type="ECO:0000256" key="5">
    <source>
        <dbReference type="ARBA" id="ARBA00023273"/>
    </source>
</evidence>
<dbReference type="Pfam" id="PF07162">
    <property type="entry name" value="B9-C2"/>
    <property type="match status" value="1"/>
</dbReference>
<dbReference type="OrthoDB" id="272454at2759"/>
<name>A0A640KHZ3_LEITA</name>